<protein>
    <submittedName>
        <fullName evidence="2">Uncharacterized protein</fullName>
    </submittedName>
</protein>
<feature type="compositionally biased region" description="Basic residues" evidence="1">
    <location>
        <begin position="45"/>
        <end position="56"/>
    </location>
</feature>
<proteinExistence type="predicted"/>
<dbReference type="AlphaFoldDB" id="A0A921R367"/>
<accession>A0A921R367</accession>
<feature type="compositionally biased region" description="Polar residues" evidence="1">
    <location>
        <begin position="1"/>
        <end position="11"/>
    </location>
</feature>
<evidence type="ECO:0000256" key="1">
    <source>
        <dbReference type="SAM" id="MobiDB-lite"/>
    </source>
</evidence>
<organism evidence="2 3">
    <name type="scientific">Sorghum bicolor</name>
    <name type="common">Sorghum</name>
    <name type="synonym">Sorghum vulgare</name>
    <dbReference type="NCBI Taxonomy" id="4558"/>
    <lineage>
        <taxon>Eukaryota</taxon>
        <taxon>Viridiplantae</taxon>
        <taxon>Streptophyta</taxon>
        <taxon>Embryophyta</taxon>
        <taxon>Tracheophyta</taxon>
        <taxon>Spermatophyta</taxon>
        <taxon>Magnoliopsida</taxon>
        <taxon>Liliopsida</taxon>
        <taxon>Poales</taxon>
        <taxon>Poaceae</taxon>
        <taxon>PACMAD clade</taxon>
        <taxon>Panicoideae</taxon>
        <taxon>Andropogonodae</taxon>
        <taxon>Andropogoneae</taxon>
        <taxon>Sorghinae</taxon>
        <taxon>Sorghum</taxon>
    </lineage>
</organism>
<reference evidence="2" key="1">
    <citation type="journal article" date="2019" name="BMC Genomics">
        <title>A new reference genome for Sorghum bicolor reveals high levels of sequence similarity between sweet and grain genotypes: implications for the genetics of sugar metabolism.</title>
        <authorList>
            <person name="Cooper E.A."/>
            <person name="Brenton Z.W."/>
            <person name="Flinn B.S."/>
            <person name="Jenkins J."/>
            <person name="Shu S."/>
            <person name="Flowers D."/>
            <person name="Luo F."/>
            <person name="Wang Y."/>
            <person name="Xia P."/>
            <person name="Barry K."/>
            <person name="Daum C."/>
            <person name="Lipzen A."/>
            <person name="Yoshinaga Y."/>
            <person name="Schmutz J."/>
            <person name="Saski C."/>
            <person name="Vermerris W."/>
            <person name="Kresovich S."/>
        </authorList>
    </citation>
    <scope>NUCLEOTIDE SEQUENCE</scope>
</reference>
<gene>
    <name evidence="2" type="ORF">BDA96_04G164100</name>
</gene>
<name>A0A921R367_SORBI</name>
<feature type="region of interest" description="Disordered" evidence="1">
    <location>
        <begin position="41"/>
        <end position="64"/>
    </location>
</feature>
<sequence>MAASVPGTSADGQDIPLRHRPRGSPPRLRLLRCSLLVCRPQGPQPHHRRDGHRRAARAAWPNAHTRSRSPWRSLACGATWWRRGAACGDALGSHVMGASTPSALHKKQNPTIAVLRVGERPAMVSQFMVDLLGLKSVDGEDPHHVLHYNSWRPPPWRLERPVEQNTCYRVNWSAVQSCDGWRSRLDEETGLGPCQFIVFICLTGGGFGCSNMLNEFLLMCSGWVGEVQEVDYG</sequence>
<dbReference type="EMBL" id="CM027683">
    <property type="protein sequence ID" value="KAG0533108.1"/>
    <property type="molecule type" value="Genomic_DNA"/>
</dbReference>
<feature type="region of interest" description="Disordered" evidence="1">
    <location>
        <begin position="1"/>
        <end position="26"/>
    </location>
</feature>
<reference evidence="2" key="2">
    <citation type="submission" date="2020-10" db="EMBL/GenBank/DDBJ databases">
        <authorList>
            <person name="Cooper E.A."/>
            <person name="Brenton Z.W."/>
            <person name="Flinn B.S."/>
            <person name="Jenkins J."/>
            <person name="Shu S."/>
            <person name="Flowers D."/>
            <person name="Luo F."/>
            <person name="Wang Y."/>
            <person name="Xia P."/>
            <person name="Barry K."/>
            <person name="Daum C."/>
            <person name="Lipzen A."/>
            <person name="Yoshinaga Y."/>
            <person name="Schmutz J."/>
            <person name="Saski C."/>
            <person name="Vermerris W."/>
            <person name="Kresovich S."/>
        </authorList>
    </citation>
    <scope>NUCLEOTIDE SEQUENCE</scope>
</reference>
<evidence type="ECO:0000313" key="2">
    <source>
        <dbReference type="EMBL" id="KAG0533108.1"/>
    </source>
</evidence>
<comment type="caution">
    <text evidence="2">The sequence shown here is derived from an EMBL/GenBank/DDBJ whole genome shotgun (WGS) entry which is preliminary data.</text>
</comment>
<evidence type="ECO:0000313" key="3">
    <source>
        <dbReference type="Proteomes" id="UP000807115"/>
    </source>
</evidence>
<dbReference type="Proteomes" id="UP000807115">
    <property type="component" value="Chromosome 4"/>
</dbReference>